<dbReference type="AlphaFoldDB" id="A0A317XXF2"/>
<feature type="chain" id="PRO_5016445333" description="Protein BIG1" evidence="2">
    <location>
        <begin position="19"/>
        <end position="272"/>
    </location>
</feature>
<feature type="signal peptide" evidence="2">
    <location>
        <begin position="1"/>
        <end position="18"/>
    </location>
</feature>
<protein>
    <recommendedName>
        <fullName evidence="5">Protein BIG1</fullName>
    </recommendedName>
</protein>
<keyword evidence="1" id="KW-0812">Transmembrane</keyword>
<evidence type="ECO:0000313" key="4">
    <source>
        <dbReference type="Proteomes" id="UP000246740"/>
    </source>
</evidence>
<keyword evidence="1" id="KW-0472">Membrane</keyword>
<proteinExistence type="predicted"/>
<evidence type="ECO:0000256" key="2">
    <source>
        <dbReference type="SAM" id="SignalP"/>
    </source>
</evidence>
<gene>
    <name evidence="3" type="ORF">BCV70DRAFT_234709</name>
</gene>
<name>A0A317XXF2_9BASI</name>
<evidence type="ECO:0000313" key="3">
    <source>
        <dbReference type="EMBL" id="PWZ02944.1"/>
    </source>
</evidence>
<evidence type="ECO:0000256" key="1">
    <source>
        <dbReference type="SAM" id="Phobius"/>
    </source>
</evidence>
<dbReference type="Proteomes" id="UP000246740">
    <property type="component" value="Unassembled WGS sequence"/>
</dbReference>
<reference evidence="3 4" key="1">
    <citation type="journal article" date="2018" name="Mol. Biol. Evol.">
        <title>Broad Genomic Sampling Reveals a Smut Pathogenic Ancestry of the Fungal Clade Ustilaginomycotina.</title>
        <authorList>
            <person name="Kijpornyongpan T."/>
            <person name="Mondo S.J."/>
            <person name="Barry K."/>
            <person name="Sandor L."/>
            <person name="Lee J."/>
            <person name="Lipzen A."/>
            <person name="Pangilinan J."/>
            <person name="LaButti K."/>
            <person name="Hainaut M."/>
            <person name="Henrissat B."/>
            <person name="Grigoriev I.V."/>
            <person name="Spatafora J.W."/>
            <person name="Aime M.C."/>
        </authorList>
    </citation>
    <scope>NUCLEOTIDE SEQUENCE [LARGE SCALE GENOMIC DNA]</scope>
    <source>
        <strain evidence="3 4">MCA 3645</strain>
    </source>
</reference>
<evidence type="ECO:0008006" key="5">
    <source>
        <dbReference type="Google" id="ProtNLM"/>
    </source>
</evidence>
<keyword evidence="1" id="KW-1133">Transmembrane helix</keyword>
<dbReference type="OrthoDB" id="10029326at2759"/>
<keyword evidence="4" id="KW-1185">Reference proteome</keyword>
<accession>A0A317XXF2</accession>
<organism evidence="3 4">
    <name type="scientific">Testicularia cyperi</name>
    <dbReference type="NCBI Taxonomy" id="1882483"/>
    <lineage>
        <taxon>Eukaryota</taxon>
        <taxon>Fungi</taxon>
        <taxon>Dikarya</taxon>
        <taxon>Basidiomycota</taxon>
        <taxon>Ustilaginomycotina</taxon>
        <taxon>Ustilaginomycetes</taxon>
        <taxon>Ustilaginales</taxon>
        <taxon>Anthracoideaceae</taxon>
        <taxon>Testicularia</taxon>
    </lineage>
</organism>
<dbReference type="InParanoid" id="A0A317XXF2"/>
<feature type="transmembrane region" description="Helical" evidence="1">
    <location>
        <begin position="227"/>
        <end position="246"/>
    </location>
</feature>
<sequence>MKLSTVAGALASAALVSANTGQLLAFTSSQAGSVHLSMPSLQTVSGFANSLLTANSNGAICSLDAIAVVSVEHLRRDTYSALRHSSQSLRKRALDAPSQLTFLADQDDSVISSVSQQLGHCRNKQIVRSSKHAGEPIGTVDAAPAFINVLEIRTKDLAHDEELVLQSLSQIDEIYPRNLVIITQSPSSHPSLFKRQYTSTEPLASKGNWTEPTGGVFARYQLFSTPLLLTLLLVGGILLPIVLFAVSQLAQVQTPDQIGVRKDPVTGDKKTQ</sequence>
<keyword evidence="2" id="KW-0732">Signal</keyword>
<dbReference type="EMBL" id="KZ819188">
    <property type="protein sequence ID" value="PWZ02944.1"/>
    <property type="molecule type" value="Genomic_DNA"/>
</dbReference>